<feature type="domain" description="Cupin type-1" evidence="9">
    <location>
        <begin position="46"/>
        <end position="205"/>
    </location>
</feature>
<dbReference type="Gramene" id="TKW24369">
    <property type="protein sequence ID" value="TKW24369"/>
    <property type="gene ID" value="SEVIR_3G048000v2"/>
</dbReference>
<feature type="signal peptide" evidence="8">
    <location>
        <begin position="1"/>
        <end position="21"/>
    </location>
</feature>
<dbReference type="PANTHER" id="PTHR31189:SF35">
    <property type="entry name" value="12S SEED STORAGE PROTEIN CRB"/>
    <property type="match status" value="1"/>
</dbReference>
<keyword evidence="11" id="KW-1185">Reference proteome</keyword>
<dbReference type="PANTHER" id="PTHR31189">
    <property type="entry name" value="OS03G0336100 PROTEIN-RELATED"/>
    <property type="match status" value="1"/>
</dbReference>
<dbReference type="AlphaFoldDB" id="A0A4U6VBB7"/>
<accession>A0A4U6VBB7</accession>
<dbReference type="Proteomes" id="UP000298652">
    <property type="component" value="Chromosome 3"/>
</dbReference>
<sequence length="432" mass="46979">MAPTACFCLCIGLLLWQSSRQLGAAAAASSSGSGSGGCEFAFDMLHPLDPIRKIRSEAGTVDYFDEANQQLLCAGAFFIPVVIDYRGLVLPRYANGGVLALAQQGTGIVGWTFPGCPEAYQKFRQGDVIALRPGVPHWFYNDGGNNEPLELIMFFDINTNSNQLQPQHNDFTFAGSNSNRSRNIFKGLTTKSISQSLEINQDLATRLQGPSNDTRGTIVRVPNGLRLRLAAQLNLNTTTATQLQDEEHETGQPQPGRQSKTLLPDNKYLNCLMKVIMNLEDPHSRRITRLTGDSFPILNSLGLSVERGTLKPNEIVSPYYTINAQTVVYVTGGSARLQVVDNRGVAVLNDVLRQGQLLVIPQYYVVLIEAGQDAGFEYVAFKTNANPLISRIAGPGSVLRGLPVGVIAASYNFSTADAIKIKNSRGNDERAV</sequence>
<evidence type="ECO:0000313" key="11">
    <source>
        <dbReference type="Proteomes" id="UP000298652"/>
    </source>
</evidence>
<dbReference type="InterPro" id="IPR006044">
    <property type="entry name" value="11S_seedstore_pln"/>
</dbReference>
<reference evidence="10" key="1">
    <citation type="submission" date="2019-03" db="EMBL/GenBank/DDBJ databases">
        <title>WGS assembly of Setaria viridis.</title>
        <authorList>
            <person name="Huang P."/>
            <person name="Jenkins J."/>
            <person name="Grimwood J."/>
            <person name="Barry K."/>
            <person name="Healey A."/>
            <person name="Mamidi S."/>
            <person name="Sreedasyam A."/>
            <person name="Shu S."/>
            <person name="Feldman M."/>
            <person name="Wu J."/>
            <person name="Yu Y."/>
            <person name="Chen C."/>
            <person name="Johnson J."/>
            <person name="Rokhsar D."/>
            <person name="Baxter I."/>
            <person name="Schmutz J."/>
            <person name="Brutnell T."/>
            <person name="Kellogg E."/>
        </authorList>
    </citation>
    <scope>NUCLEOTIDE SEQUENCE [LARGE SCALE GENOMIC DNA]</scope>
</reference>
<gene>
    <name evidence="10" type="ORF">SEVIR_3G048000v2</name>
</gene>
<dbReference type="CDD" id="cd02243">
    <property type="entry name" value="cupin_11S_legumin_C"/>
    <property type="match status" value="1"/>
</dbReference>
<dbReference type="InterPro" id="IPR006045">
    <property type="entry name" value="Cupin_1"/>
</dbReference>
<evidence type="ECO:0000256" key="1">
    <source>
        <dbReference type="ARBA" id="ARBA00007178"/>
    </source>
</evidence>
<dbReference type="InterPro" id="IPR014710">
    <property type="entry name" value="RmlC-like_jellyroll"/>
</dbReference>
<dbReference type="OMA" id="CEFAFDM"/>
<keyword evidence="6" id="KW-1015">Disulfide bond</keyword>
<dbReference type="GO" id="GO:0045735">
    <property type="term" value="F:nutrient reservoir activity"/>
    <property type="evidence" value="ECO:0007669"/>
    <property type="project" value="UniProtKB-KW"/>
</dbReference>
<feature type="region of interest" description="Disordered" evidence="7">
    <location>
        <begin position="240"/>
        <end position="262"/>
    </location>
</feature>
<dbReference type="Pfam" id="PF00190">
    <property type="entry name" value="Cupin_1"/>
    <property type="match status" value="2"/>
</dbReference>
<name>A0A4U6VBB7_SETVI</name>
<evidence type="ECO:0000256" key="4">
    <source>
        <dbReference type="ARBA" id="ARBA00022761"/>
    </source>
</evidence>
<dbReference type="SMART" id="SM00835">
    <property type="entry name" value="Cupin_1"/>
    <property type="match status" value="2"/>
</dbReference>
<feature type="compositionally biased region" description="Polar residues" evidence="7">
    <location>
        <begin position="251"/>
        <end position="261"/>
    </location>
</feature>
<protein>
    <recommendedName>
        <fullName evidence="9">Cupin type-1 domain-containing protein</fullName>
    </recommendedName>
</protein>
<keyword evidence="3 8" id="KW-0732">Signal</keyword>
<feature type="domain" description="Cupin type-1" evidence="9">
    <location>
        <begin position="277"/>
        <end position="419"/>
    </location>
</feature>
<dbReference type="GO" id="GO:0048316">
    <property type="term" value="P:seed development"/>
    <property type="evidence" value="ECO:0007669"/>
    <property type="project" value="UniProtKB-ARBA"/>
</dbReference>
<dbReference type="InterPro" id="IPR011051">
    <property type="entry name" value="RmlC_Cupin_sf"/>
</dbReference>
<evidence type="ECO:0000256" key="2">
    <source>
        <dbReference type="ARBA" id="ARBA00011818"/>
    </source>
</evidence>
<dbReference type="InterPro" id="IPR050253">
    <property type="entry name" value="Seed_Storage-Functional"/>
</dbReference>
<evidence type="ECO:0000313" key="10">
    <source>
        <dbReference type="EMBL" id="TKW24369.1"/>
    </source>
</evidence>
<organism evidence="10 11">
    <name type="scientific">Setaria viridis</name>
    <name type="common">Green bristlegrass</name>
    <name type="synonym">Setaria italica subsp. viridis</name>
    <dbReference type="NCBI Taxonomy" id="4556"/>
    <lineage>
        <taxon>Eukaryota</taxon>
        <taxon>Viridiplantae</taxon>
        <taxon>Streptophyta</taxon>
        <taxon>Embryophyta</taxon>
        <taxon>Tracheophyta</taxon>
        <taxon>Spermatophyta</taxon>
        <taxon>Magnoliopsida</taxon>
        <taxon>Liliopsida</taxon>
        <taxon>Poales</taxon>
        <taxon>Poaceae</taxon>
        <taxon>PACMAD clade</taxon>
        <taxon>Panicoideae</taxon>
        <taxon>Panicodae</taxon>
        <taxon>Paniceae</taxon>
        <taxon>Cenchrinae</taxon>
        <taxon>Setaria</taxon>
    </lineage>
</organism>
<keyword evidence="4" id="KW-0758">Storage protein</keyword>
<dbReference type="SUPFAM" id="SSF51182">
    <property type="entry name" value="RmlC-like cupins"/>
    <property type="match status" value="1"/>
</dbReference>
<evidence type="ECO:0000256" key="3">
    <source>
        <dbReference type="ARBA" id="ARBA00022729"/>
    </source>
</evidence>
<evidence type="ECO:0000256" key="5">
    <source>
        <dbReference type="ARBA" id="ARBA00023129"/>
    </source>
</evidence>
<proteinExistence type="inferred from homology"/>
<dbReference type="PRINTS" id="PR00439">
    <property type="entry name" value="11SGLOBULIN"/>
</dbReference>
<dbReference type="EMBL" id="CM016554">
    <property type="protein sequence ID" value="TKW24369.1"/>
    <property type="molecule type" value="Genomic_DNA"/>
</dbReference>
<feature type="chain" id="PRO_5020203486" description="Cupin type-1 domain-containing protein" evidence="8">
    <location>
        <begin position="22"/>
        <end position="432"/>
    </location>
</feature>
<dbReference type="Gene3D" id="2.60.120.10">
    <property type="entry name" value="Jelly Rolls"/>
    <property type="match status" value="2"/>
</dbReference>
<dbReference type="CDD" id="cd02242">
    <property type="entry name" value="cupin_11S_legumin_N"/>
    <property type="match status" value="1"/>
</dbReference>
<evidence type="ECO:0000256" key="8">
    <source>
        <dbReference type="SAM" id="SignalP"/>
    </source>
</evidence>
<comment type="similarity">
    <text evidence="1">Belongs to the 11S seed storage protein (globulins) family.</text>
</comment>
<keyword evidence="5" id="KW-0708">Seed storage protein</keyword>
<comment type="subunit">
    <text evidence="2">Hexamer; each subunit is composed of an acidic and a basic chain derived from a single precursor and linked by a disulfide bond.</text>
</comment>
<evidence type="ECO:0000259" key="9">
    <source>
        <dbReference type="SMART" id="SM00835"/>
    </source>
</evidence>
<evidence type="ECO:0000256" key="7">
    <source>
        <dbReference type="SAM" id="MobiDB-lite"/>
    </source>
</evidence>
<evidence type="ECO:0000256" key="6">
    <source>
        <dbReference type="ARBA" id="ARBA00023157"/>
    </source>
</evidence>